<comment type="subcellular location">
    <subcellularLocation>
        <location evidence="1">Cytoplasm</location>
        <location evidence="1">Cytoskeleton</location>
    </subcellularLocation>
</comment>
<reference evidence="9 10" key="1">
    <citation type="submission" date="2022-05" db="EMBL/GenBank/DDBJ databases">
        <authorList>
            <consortium name="Genoscope - CEA"/>
            <person name="William W."/>
        </authorList>
    </citation>
    <scope>NUCLEOTIDE SEQUENCE [LARGE SCALE GENOMIC DNA]</scope>
</reference>
<dbReference type="PANTHER" id="PTHR16056:SF16">
    <property type="entry name" value="REGULATOR OF MICROTUBULE DYNAMICS PROTEIN 1"/>
    <property type="match status" value="1"/>
</dbReference>
<evidence type="ECO:0000313" key="10">
    <source>
        <dbReference type="Proteomes" id="UP001159405"/>
    </source>
</evidence>
<dbReference type="Proteomes" id="UP001159405">
    <property type="component" value="Unassembled WGS sequence"/>
</dbReference>
<evidence type="ECO:0000313" key="9">
    <source>
        <dbReference type="EMBL" id="CAH3044310.1"/>
    </source>
</evidence>
<comment type="caution">
    <text evidence="9">The sequence shown here is derived from an EMBL/GenBank/DDBJ whole genome shotgun (WGS) entry which is preliminary data.</text>
</comment>
<protein>
    <recommendedName>
        <fullName evidence="7">Regulator of microtubule dynamics protein 1</fullName>
    </recommendedName>
    <alternativeName>
        <fullName evidence="8">Protein FAM82B</fullName>
    </alternativeName>
</protein>
<dbReference type="PANTHER" id="PTHR16056">
    <property type="entry name" value="REGULATOR OF MICROTUBULE DYNAMICS PROTEIN"/>
    <property type="match status" value="1"/>
</dbReference>
<keyword evidence="10" id="KW-1185">Reference proteome</keyword>
<dbReference type="InterPro" id="IPR011990">
    <property type="entry name" value="TPR-like_helical_dom_sf"/>
</dbReference>
<dbReference type="SUPFAM" id="SSF48452">
    <property type="entry name" value="TPR-like"/>
    <property type="match status" value="1"/>
</dbReference>
<evidence type="ECO:0000256" key="7">
    <source>
        <dbReference type="ARBA" id="ARBA00039966"/>
    </source>
</evidence>
<proteinExistence type="predicted"/>
<organism evidence="9 10">
    <name type="scientific">Porites lobata</name>
    <dbReference type="NCBI Taxonomy" id="104759"/>
    <lineage>
        <taxon>Eukaryota</taxon>
        <taxon>Metazoa</taxon>
        <taxon>Cnidaria</taxon>
        <taxon>Anthozoa</taxon>
        <taxon>Hexacorallia</taxon>
        <taxon>Scleractinia</taxon>
        <taxon>Fungiina</taxon>
        <taxon>Poritidae</taxon>
        <taxon>Porites</taxon>
    </lineage>
</organism>
<evidence type="ECO:0000256" key="1">
    <source>
        <dbReference type="ARBA" id="ARBA00004245"/>
    </source>
</evidence>
<keyword evidence="3" id="KW-0963">Cytoplasm</keyword>
<dbReference type="Pfam" id="PF21033">
    <property type="entry name" value="RMD1-3"/>
    <property type="match status" value="1"/>
</dbReference>
<evidence type="ECO:0000256" key="3">
    <source>
        <dbReference type="ARBA" id="ARBA00022490"/>
    </source>
</evidence>
<dbReference type="InterPro" id="IPR049039">
    <property type="entry name" value="RMD1-3_a_helical_rpt"/>
</dbReference>
<comment type="subunit">
    <text evidence="2">Interacts with microtubules.</text>
</comment>
<name>A0ABN8N8Y6_9CNID</name>
<gene>
    <name evidence="9" type="ORF">PLOB_00004638</name>
</gene>
<sequence>MSEVENDLKVADELHENGEAQKVYDMLIKYKDLQNAEVEWRLARACRILPMADSEKKKKAFAYEAHEHAKLALSLDDKNAACHKWFGISVSLVGDYLGAKYKFENSTTVKEHLEKAAELDPKDPICQHFLGIWYFNFAEMSWPTRKFAKKILGSLPTSTYQEALEHFQKAEEMEPNFSGKNDLMLGTVFLRMKKMDEAKKWLEKATRSFCKTVEDLEAQREAHKMLTTIF</sequence>
<dbReference type="EMBL" id="CALNXK010000012">
    <property type="protein sequence ID" value="CAH3044310.1"/>
    <property type="molecule type" value="Genomic_DNA"/>
</dbReference>
<keyword evidence="6" id="KW-0206">Cytoskeleton</keyword>
<accession>A0ABN8N8Y6</accession>
<evidence type="ECO:0000256" key="2">
    <source>
        <dbReference type="ARBA" id="ARBA00011375"/>
    </source>
</evidence>
<evidence type="ECO:0000256" key="6">
    <source>
        <dbReference type="ARBA" id="ARBA00023212"/>
    </source>
</evidence>
<evidence type="ECO:0000256" key="8">
    <source>
        <dbReference type="ARBA" id="ARBA00041958"/>
    </source>
</evidence>
<dbReference type="Gene3D" id="1.25.40.10">
    <property type="entry name" value="Tetratricopeptide repeat domain"/>
    <property type="match status" value="1"/>
</dbReference>
<evidence type="ECO:0000256" key="5">
    <source>
        <dbReference type="ARBA" id="ARBA00022803"/>
    </source>
</evidence>
<evidence type="ECO:0000256" key="4">
    <source>
        <dbReference type="ARBA" id="ARBA00022737"/>
    </source>
</evidence>
<keyword evidence="5" id="KW-0802">TPR repeat</keyword>
<keyword evidence="4" id="KW-0677">Repeat</keyword>